<dbReference type="Proteomes" id="UP001139319">
    <property type="component" value="Unassembled WGS sequence"/>
</dbReference>
<keyword evidence="4" id="KW-1185">Reference proteome</keyword>
<dbReference type="InterPro" id="IPR002818">
    <property type="entry name" value="DJ-1/PfpI"/>
</dbReference>
<dbReference type="PANTHER" id="PTHR42733">
    <property type="entry name" value="DJ-1 PROTEIN"/>
    <property type="match status" value="1"/>
</dbReference>
<proteinExistence type="inferred from homology"/>
<accession>A0A9X2I4W4</accession>
<dbReference type="SUPFAM" id="SSF52317">
    <property type="entry name" value="Class I glutamine amidotransferase-like"/>
    <property type="match status" value="1"/>
</dbReference>
<feature type="domain" description="DJ-1/PfpI" evidence="2">
    <location>
        <begin position="8"/>
        <end position="176"/>
    </location>
</feature>
<dbReference type="EMBL" id="JAMFTH010000005">
    <property type="protein sequence ID" value="MCP8900395.1"/>
    <property type="molecule type" value="Genomic_DNA"/>
</dbReference>
<dbReference type="NCBIfam" id="TIGR01382">
    <property type="entry name" value="PfpI"/>
    <property type="match status" value="1"/>
</dbReference>
<dbReference type="Pfam" id="PF01965">
    <property type="entry name" value="DJ-1_PfpI"/>
    <property type="match status" value="1"/>
</dbReference>
<dbReference type="AlphaFoldDB" id="A0A9X2I4W4"/>
<dbReference type="PANTHER" id="PTHR42733:SF12">
    <property type="entry name" value="PROTEINASE"/>
    <property type="match status" value="1"/>
</dbReference>
<dbReference type="PROSITE" id="PS51276">
    <property type="entry name" value="PEPTIDASE_C56_PFPI"/>
    <property type="match status" value="1"/>
</dbReference>
<evidence type="ECO:0000313" key="3">
    <source>
        <dbReference type="EMBL" id="MCP8900395.1"/>
    </source>
</evidence>
<keyword evidence="3" id="KW-0315">Glutamine amidotransferase</keyword>
<dbReference type="CDD" id="cd03134">
    <property type="entry name" value="GATase1_PfpI_like"/>
    <property type="match status" value="1"/>
</dbReference>
<reference evidence="3" key="1">
    <citation type="submission" date="2022-05" db="EMBL/GenBank/DDBJ databases">
        <authorList>
            <person name="Sun H.-N."/>
        </authorList>
    </citation>
    <scope>NUCLEOTIDE SEQUENCE</scope>
    <source>
        <strain evidence="3">HB14</strain>
    </source>
</reference>
<gene>
    <name evidence="3" type="ORF">M6D89_13905</name>
</gene>
<evidence type="ECO:0000256" key="1">
    <source>
        <dbReference type="ARBA" id="ARBA00008542"/>
    </source>
</evidence>
<name>A0A9X2I4W4_9GAMM</name>
<comment type="similarity">
    <text evidence="1">Belongs to the peptidase C56 family.</text>
</comment>
<organism evidence="3 4">
    <name type="scientific">Gilvimarinus xylanilyticus</name>
    <dbReference type="NCBI Taxonomy" id="2944139"/>
    <lineage>
        <taxon>Bacteria</taxon>
        <taxon>Pseudomonadati</taxon>
        <taxon>Pseudomonadota</taxon>
        <taxon>Gammaproteobacteria</taxon>
        <taxon>Cellvibrionales</taxon>
        <taxon>Cellvibrionaceae</taxon>
        <taxon>Gilvimarinus</taxon>
    </lineage>
</organism>
<dbReference type="Gene3D" id="3.40.50.880">
    <property type="match status" value="1"/>
</dbReference>
<sequence length="187" mass="20348">MSNSVKGKRVAILATDGFEESELSSPREALKSAGVETDIVSLKSGEITAWAKTNWGKDYPVDKVLDDVSSDDYDMLILPGGLFNPDTLRGDKSALEFTRSFFKQHKPVAAICHGPWVLISAGVVDGRDLTSYPTVKDDVVNAGGNWHDKSVVVDKGLVTSRSPEDLEDFNAKVLEELAEGKHDRQVA</sequence>
<evidence type="ECO:0000313" key="4">
    <source>
        <dbReference type="Proteomes" id="UP001139319"/>
    </source>
</evidence>
<evidence type="ECO:0000259" key="2">
    <source>
        <dbReference type="Pfam" id="PF01965"/>
    </source>
</evidence>
<comment type="caution">
    <text evidence="3">The sequence shown here is derived from an EMBL/GenBank/DDBJ whole genome shotgun (WGS) entry which is preliminary data.</text>
</comment>
<reference evidence="3" key="2">
    <citation type="submission" date="2023-01" db="EMBL/GenBank/DDBJ databases">
        <title>Gilvimarinus xylanilyticus HB14 isolated from Caulerpa lentillifera aquaculture base in Hainan, China.</title>
        <authorList>
            <person name="Zhang Y.-J."/>
        </authorList>
    </citation>
    <scope>NUCLEOTIDE SEQUENCE</scope>
    <source>
        <strain evidence="3">HB14</strain>
    </source>
</reference>
<dbReference type="RefSeq" id="WP_253968688.1">
    <property type="nucleotide sequence ID" value="NZ_JAMFTH010000005.1"/>
</dbReference>
<dbReference type="InterPro" id="IPR029062">
    <property type="entry name" value="Class_I_gatase-like"/>
</dbReference>
<protein>
    <submittedName>
        <fullName evidence="3">Type 1 glutamine amidotransferase</fullName>
    </submittedName>
</protein>
<dbReference type="InterPro" id="IPR006286">
    <property type="entry name" value="C56_PfpI-like"/>
</dbReference>